<evidence type="ECO:0000313" key="1">
    <source>
        <dbReference type="EMBL" id="OIV40664.1"/>
    </source>
</evidence>
<comment type="caution">
    <text evidence="1">The sequence shown here is derived from an EMBL/GenBank/DDBJ whole genome shotgun (WGS) entry which is preliminary data.</text>
</comment>
<dbReference type="InterPro" id="IPR010982">
    <property type="entry name" value="Lambda_DNA-bd_dom_sf"/>
</dbReference>
<protein>
    <submittedName>
        <fullName evidence="1">Transcriptional regulator</fullName>
    </submittedName>
</protein>
<gene>
    <name evidence="1" type="ORF">BKM63_17540</name>
</gene>
<dbReference type="GO" id="GO:0003677">
    <property type="term" value="F:DNA binding"/>
    <property type="evidence" value="ECO:0007669"/>
    <property type="project" value="InterPro"/>
</dbReference>
<proteinExistence type="predicted"/>
<sequence>MTGVSNIICNYIYKNWIQTYKSQRSFALDHNIEESIVRKIKNTALKIKDINYNVPVNTLQKICDARNMKLSEFFKVIENTTKL</sequence>
<organism evidence="1 2">
    <name type="scientific">Flavobacterium johnsoniae</name>
    <name type="common">Cytophaga johnsonae</name>
    <dbReference type="NCBI Taxonomy" id="986"/>
    <lineage>
        <taxon>Bacteria</taxon>
        <taxon>Pseudomonadati</taxon>
        <taxon>Bacteroidota</taxon>
        <taxon>Flavobacteriia</taxon>
        <taxon>Flavobacteriales</taxon>
        <taxon>Flavobacteriaceae</taxon>
        <taxon>Flavobacterium</taxon>
    </lineage>
</organism>
<dbReference type="Gene3D" id="1.10.260.40">
    <property type="entry name" value="lambda repressor-like DNA-binding domains"/>
    <property type="match status" value="1"/>
</dbReference>
<keyword evidence="2" id="KW-1185">Reference proteome</keyword>
<name>A0A1J7CGI2_FLAJO</name>
<accession>A0A1J7CGI2</accession>
<reference evidence="1 2" key="1">
    <citation type="submission" date="2016-10" db="EMBL/GenBank/DDBJ databases">
        <title>Draft Genome Sequence of Rhizobacteria Flavobacterium johnsoniae CI04.</title>
        <authorList>
            <person name="Bravo J.I."/>
            <person name="Lozano G.L."/>
            <person name="Handelsman J."/>
        </authorList>
    </citation>
    <scope>NUCLEOTIDE SEQUENCE [LARGE SCALE GENOMIC DNA]</scope>
    <source>
        <strain evidence="1 2">CI04</strain>
    </source>
</reference>
<dbReference type="Proteomes" id="UP000182826">
    <property type="component" value="Unassembled WGS sequence"/>
</dbReference>
<dbReference type="EMBL" id="MLFK01000009">
    <property type="protein sequence ID" value="OIV40664.1"/>
    <property type="molecule type" value="Genomic_DNA"/>
</dbReference>
<evidence type="ECO:0000313" key="2">
    <source>
        <dbReference type="Proteomes" id="UP000182826"/>
    </source>
</evidence>
<dbReference type="OrthoDB" id="679419at2"/>
<dbReference type="AlphaFoldDB" id="A0A1J7CGI2"/>